<organism evidence="2 3">
    <name type="scientific">Microbacterium panaciterrae</name>
    <dbReference type="NCBI Taxonomy" id="985759"/>
    <lineage>
        <taxon>Bacteria</taxon>
        <taxon>Bacillati</taxon>
        <taxon>Actinomycetota</taxon>
        <taxon>Actinomycetes</taxon>
        <taxon>Micrococcales</taxon>
        <taxon>Microbacteriaceae</taxon>
        <taxon>Microbacterium</taxon>
    </lineage>
</organism>
<dbReference type="SUPFAM" id="SSF53756">
    <property type="entry name" value="UDP-Glycosyltransferase/glycogen phosphorylase"/>
    <property type="match status" value="1"/>
</dbReference>
<protein>
    <recommendedName>
        <fullName evidence="4">D-inositol 3-phosphate glycosyltransferase</fullName>
    </recommendedName>
</protein>
<evidence type="ECO:0000313" key="3">
    <source>
        <dbReference type="Proteomes" id="UP001500731"/>
    </source>
</evidence>
<proteinExistence type="predicted"/>
<keyword evidence="3" id="KW-1185">Reference proteome</keyword>
<evidence type="ECO:0000313" key="2">
    <source>
        <dbReference type="EMBL" id="GAA4485369.1"/>
    </source>
</evidence>
<keyword evidence="1" id="KW-0808">Transferase</keyword>
<dbReference type="PANTHER" id="PTHR46401">
    <property type="entry name" value="GLYCOSYLTRANSFERASE WBBK-RELATED"/>
    <property type="match status" value="1"/>
</dbReference>
<dbReference type="PANTHER" id="PTHR46401:SF2">
    <property type="entry name" value="GLYCOSYLTRANSFERASE WBBK-RELATED"/>
    <property type="match status" value="1"/>
</dbReference>
<accession>A0ABP8PFL2</accession>
<dbReference type="Gene3D" id="3.40.50.2000">
    <property type="entry name" value="Glycogen Phosphorylase B"/>
    <property type="match status" value="2"/>
</dbReference>
<comment type="caution">
    <text evidence="2">The sequence shown here is derived from an EMBL/GenBank/DDBJ whole genome shotgun (WGS) entry which is preliminary data.</text>
</comment>
<gene>
    <name evidence="2" type="ORF">GCM10023171_19680</name>
</gene>
<evidence type="ECO:0000256" key="1">
    <source>
        <dbReference type="ARBA" id="ARBA00022679"/>
    </source>
</evidence>
<dbReference type="RefSeq" id="WP_345186507.1">
    <property type="nucleotide sequence ID" value="NZ_BAABGP010000013.1"/>
</dbReference>
<evidence type="ECO:0008006" key="4">
    <source>
        <dbReference type="Google" id="ProtNLM"/>
    </source>
</evidence>
<sequence length="357" mass="37245">MAVLRVVLDQATDVVDPDQAEAARFLLVGLAATAPYRCTVEAIVPGGDPAAVFDGADTVHRLALGRREVGAAWQLGVIAGVGGGMIHAPSLFAPLAKHDRLHDNDQTVVTLWDLRAWTAPDQLSRTSVLWQRAMLKRAVKHADAVVVPTHAMAERLGDLAKLRDRIRVIPGAAPEGFAIPHDAPERRVALGAPGRYLVATGTAATLEPAFAAAIAADADAFVLDAPDGAAAAIAEAARAAGLDAPRVHVLGRPDVDDRAALLGGAIALVASDPAVAWPWRMLEALAIGVPVIAAEGGVHRDLLADGGLIVEGDGFTDAVHEAAGERARRLSVLAADRSRAYSWNGSAERVWALHADL</sequence>
<reference evidence="3" key="1">
    <citation type="journal article" date="2019" name="Int. J. Syst. Evol. Microbiol.">
        <title>The Global Catalogue of Microorganisms (GCM) 10K type strain sequencing project: providing services to taxonomists for standard genome sequencing and annotation.</title>
        <authorList>
            <consortium name="The Broad Institute Genomics Platform"/>
            <consortium name="The Broad Institute Genome Sequencing Center for Infectious Disease"/>
            <person name="Wu L."/>
            <person name="Ma J."/>
        </authorList>
    </citation>
    <scope>NUCLEOTIDE SEQUENCE [LARGE SCALE GENOMIC DNA]</scope>
    <source>
        <strain evidence="3">JCM 17839</strain>
    </source>
</reference>
<dbReference type="Proteomes" id="UP001500731">
    <property type="component" value="Unassembled WGS sequence"/>
</dbReference>
<dbReference type="EMBL" id="BAABGP010000013">
    <property type="protein sequence ID" value="GAA4485369.1"/>
    <property type="molecule type" value="Genomic_DNA"/>
</dbReference>
<name>A0ABP8PFL2_9MICO</name>